<dbReference type="EMBL" id="LGRB01000012">
    <property type="protein sequence ID" value="OCT48501.1"/>
    <property type="molecule type" value="Genomic_DNA"/>
</dbReference>
<dbReference type="PANTHER" id="PTHR41774">
    <property type="match status" value="1"/>
</dbReference>
<evidence type="ECO:0000313" key="3">
    <source>
        <dbReference type="Proteomes" id="UP000094526"/>
    </source>
</evidence>
<dbReference type="Gene3D" id="3.30.70.120">
    <property type="match status" value="1"/>
</dbReference>
<keyword evidence="3" id="KW-1185">Reference proteome</keyword>
<dbReference type="AlphaFoldDB" id="A0A1C1CJ85"/>
<proteinExistence type="predicted"/>
<name>A0A1C1CJ85_9EURO</name>
<evidence type="ECO:0000256" key="1">
    <source>
        <dbReference type="ARBA" id="ARBA00020998"/>
    </source>
</evidence>
<organism evidence="2 3">
    <name type="scientific">Cladophialophora carrionii</name>
    <dbReference type="NCBI Taxonomy" id="86049"/>
    <lineage>
        <taxon>Eukaryota</taxon>
        <taxon>Fungi</taxon>
        <taxon>Dikarya</taxon>
        <taxon>Ascomycota</taxon>
        <taxon>Pezizomycotina</taxon>
        <taxon>Eurotiomycetes</taxon>
        <taxon>Chaetothyriomycetidae</taxon>
        <taxon>Chaetothyriales</taxon>
        <taxon>Herpotrichiellaceae</taxon>
        <taxon>Cladophialophora</taxon>
    </lineage>
</organism>
<dbReference type="OrthoDB" id="15981at2759"/>
<protein>
    <recommendedName>
        <fullName evidence="1">ATP phosphoribosyltransferase</fullName>
    </recommendedName>
</protein>
<sequence length="136" mass="14554">MSQSSTDPHISTTTTDATIYKLTFFTPPTATQSCVSALHAVGAGVWPNPPLASGAKDASPPKYIDSAFVSRGSGQFRPSAHANPHIGTPGEVEVVEEDKVEMVVVGTETVREAVAELRRVHPYEVVGLFVVRCEEF</sequence>
<dbReference type="InterPro" id="IPR015867">
    <property type="entry name" value="N-reg_PII/ATP_PRibTrfase_C"/>
</dbReference>
<dbReference type="STRING" id="86049.A0A1C1CJ85"/>
<reference evidence="3" key="1">
    <citation type="submission" date="2015-07" db="EMBL/GenBank/DDBJ databases">
        <authorList>
            <person name="Teixeira M.M."/>
            <person name="Souza R.C."/>
            <person name="Almeida L.G."/>
            <person name="Vicente V.A."/>
            <person name="de Hoog S."/>
            <person name="Bocca A.L."/>
            <person name="de Almeida S.R."/>
            <person name="Vasconcelos A.T."/>
            <person name="Felipe M.S."/>
        </authorList>
    </citation>
    <scope>NUCLEOTIDE SEQUENCE [LARGE SCALE GENOMIC DNA]</scope>
    <source>
        <strain evidence="3">KSF</strain>
    </source>
</reference>
<accession>A0A1C1CJ85</accession>
<comment type="caution">
    <text evidence="2">The sequence shown here is derived from an EMBL/GenBank/DDBJ whole genome shotgun (WGS) entry which is preliminary data.</text>
</comment>
<gene>
    <name evidence="2" type="ORF">CLCR_04422</name>
</gene>
<dbReference type="VEuPathDB" id="FungiDB:G647_08624"/>
<dbReference type="eggNOG" id="ENOG502S6WE">
    <property type="taxonomic scope" value="Eukaryota"/>
</dbReference>
<evidence type="ECO:0000313" key="2">
    <source>
        <dbReference type="EMBL" id="OCT48501.1"/>
    </source>
</evidence>
<dbReference type="Proteomes" id="UP000094526">
    <property type="component" value="Unassembled WGS sequence"/>
</dbReference>
<dbReference type="VEuPathDB" id="FungiDB:CLCR_04422"/>
<dbReference type="InterPro" id="IPR036069">
    <property type="entry name" value="DUF34/NIF3_sf"/>
</dbReference>
<dbReference type="PANTHER" id="PTHR41774:SF1">
    <property type="entry name" value="NGG1P INTERACTING FACTOR NIF3"/>
    <property type="match status" value="1"/>
</dbReference>
<dbReference type="SUPFAM" id="SSF102705">
    <property type="entry name" value="NIF3 (NGG1p interacting factor 3)-like"/>
    <property type="match status" value="1"/>
</dbReference>